<gene>
    <name evidence="1" type="ORF">BDN72DRAFT_849824</name>
</gene>
<dbReference type="Proteomes" id="UP000308600">
    <property type="component" value="Unassembled WGS sequence"/>
</dbReference>
<dbReference type="EMBL" id="ML208673">
    <property type="protein sequence ID" value="TFK61308.1"/>
    <property type="molecule type" value="Genomic_DNA"/>
</dbReference>
<reference evidence="1 2" key="1">
    <citation type="journal article" date="2019" name="Nat. Ecol. Evol.">
        <title>Megaphylogeny resolves global patterns of mushroom evolution.</title>
        <authorList>
            <person name="Varga T."/>
            <person name="Krizsan K."/>
            <person name="Foldi C."/>
            <person name="Dima B."/>
            <person name="Sanchez-Garcia M."/>
            <person name="Sanchez-Ramirez S."/>
            <person name="Szollosi G.J."/>
            <person name="Szarkandi J.G."/>
            <person name="Papp V."/>
            <person name="Albert L."/>
            <person name="Andreopoulos W."/>
            <person name="Angelini C."/>
            <person name="Antonin V."/>
            <person name="Barry K.W."/>
            <person name="Bougher N.L."/>
            <person name="Buchanan P."/>
            <person name="Buyck B."/>
            <person name="Bense V."/>
            <person name="Catcheside P."/>
            <person name="Chovatia M."/>
            <person name="Cooper J."/>
            <person name="Damon W."/>
            <person name="Desjardin D."/>
            <person name="Finy P."/>
            <person name="Geml J."/>
            <person name="Haridas S."/>
            <person name="Hughes K."/>
            <person name="Justo A."/>
            <person name="Karasinski D."/>
            <person name="Kautmanova I."/>
            <person name="Kiss B."/>
            <person name="Kocsube S."/>
            <person name="Kotiranta H."/>
            <person name="LaButti K.M."/>
            <person name="Lechner B.E."/>
            <person name="Liimatainen K."/>
            <person name="Lipzen A."/>
            <person name="Lukacs Z."/>
            <person name="Mihaltcheva S."/>
            <person name="Morgado L.N."/>
            <person name="Niskanen T."/>
            <person name="Noordeloos M.E."/>
            <person name="Ohm R.A."/>
            <person name="Ortiz-Santana B."/>
            <person name="Ovrebo C."/>
            <person name="Racz N."/>
            <person name="Riley R."/>
            <person name="Savchenko A."/>
            <person name="Shiryaev A."/>
            <person name="Soop K."/>
            <person name="Spirin V."/>
            <person name="Szebenyi C."/>
            <person name="Tomsovsky M."/>
            <person name="Tulloss R.E."/>
            <person name="Uehling J."/>
            <person name="Grigoriev I.V."/>
            <person name="Vagvolgyi C."/>
            <person name="Papp T."/>
            <person name="Martin F.M."/>
            <person name="Miettinen O."/>
            <person name="Hibbett D.S."/>
            <person name="Nagy L.G."/>
        </authorList>
    </citation>
    <scope>NUCLEOTIDE SEQUENCE [LARGE SCALE GENOMIC DNA]</scope>
    <source>
        <strain evidence="1 2">NL-1719</strain>
    </source>
</reference>
<evidence type="ECO:0000313" key="2">
    <source>
        <dbReference type="Proteomes" id="UP000308600"/>
    </source>
</evidence>
<evidence type="ECO:0000313" key="1">
    <source>
        <dbReference type="EMBL" id="TFK61308.1"/>
    </source>
</evidence>
<organism evidence="1 2">
    <name type="scientific">Pluteus cervinus</name>
    <dbReference type="NCBI Taxonomy" id="181527"/>
    <lineage>
        <taxon>Eukaryota</taxon>
        <taxon>Fungi</taxon>
        <taxon>Dikarya</taxon>
        <taxon>Basidiomycota</taxon>
        <taxon>Agaricomycotina</taxon>
        <taxon>Agaricomycetes</taxon>
        <taxon>Agaricomycetidae</taxon>
        <taxon>Agaricales</taxon>
        <taxon>Pluteineae</taxon>
        <taxon>Pluteaceae</taxon>
        <taxon>Pluteus</taxon>
    </lineage>
</organism>
<sequence>MAAVSPSEAPDKDLRPSVRTPSSGSSDDGKKSNEDSEDQINAVNDDLLDAEPLPFRLSTWLFNRKVYDSQDTKSTATRRSVFDDPVLAPHYWPKKDYENLHRFDPNARWTVAEEKALIRKIDWRVMLWAAISFSALNLDRGNLSQANTDNILSDLKLTTNDFNLGNTIFRLTFLIAELPSQLVSKRLGPDRWIPMQMCAWSIVTLAQFWLRGRTSFLACRALLGFLQGGFIPDLILYMSYFYTKHELPFRLALFWGSSNICSIIASFVAFGVLHMRGVLGLAGWRWLFLIEGLCTLLIGICTFFMMPPSPTQTKSWFRPNGWFTEREEVIAVSRVLRDDPSKGDMHNREALTPKRLWKACLDYDLWPLYIIGLMFGIPTSPPGTYLTLSLRNLGFGTFQTNLLTIPSTVGGIVTILGITLISEAVNDRSWVSMMEDVWALPFLVAIYTLPNNPNPWIYYGLASALLSYPYTHAIQVAWCSRNSGAVASRTVNASLYNMFVQASAIVSANIYRQDDAPRYRRGNTILITICLFNMCILYPGTKFYYVWRNRQRDKIWNAMTPEEKVQYLTTTKDVGNRRLDFRFAH</sequence>
<name>A0ACD3A647_9AGAR</name>
<accession>A0ACD3A647</accession>
<keyword evidence="2" id="KW-1185">Reference proteome</keyword>
<proteinExistence type="predicted"/>
<protein>
    <submittedName>
        <fullName evidence="1">Allantoate permease</fullName>
    </submittedName>
</protein>